<dbReference type="eggNOG" id="KOG0949">
    <property type="taxonomic scope" value="Eukaryota"/>
</dbReference>
<keyword evidence="1" id="KW-0378">Hydrolase</keyword>
<evidence type="ECO:0000256" key="1">
    <source>
        <dbReference type="ARBA" id="ARBA00022801"/>
    </source>
</evidence>
<reference evidence="4" key="3">
    <citation type="submission" date="2016-03" db="UniProtKB">
        <authorList>
            <consortium name="EnsemblProtists"/>
        </authorList>
    </citation>
    <scope>IDENTIFICATION</scope>
</reference>
<dbReference type="EMBL" id="JH993009">
    <property type="protein sequence ID" value="EKX43690.1"/>
    <property type="molecule type" value="Genomic_DNA"/>
</dbReference>
<dbReference type="GO" id="GO:0004386">
    <property type="term" value="F:helicase activity"/>
    <property type="evidence" value="ECO:0007669"/>
    <property type="project" value="UniProtKB-KW"/>
</dbReference>
<keyword evidence="5" id="KW-1185">Reference proteome</keyword>
<dbReference type="STRING" id="905079.L1J6H8"/>
<keyword evidence="2" id="KW-0547">Nucleotide-binding</keyword>
<name>L1J6H8_GUITC</name>
<dbReference type="GeneID" id="17300330"/>
<dbReference type="PANTHER" id="PTHR44533:SF4">
    <property type="entry name" value="DEAD_H RNA HELICASE, PUTATIVE-RELATED"/>
    <property type="match status" value="1"/>
</dbReference>
<proteinExistence type="predicted"/>
<dbReference type="GO" id="GO:0016787">
    <property type="term" value="F:hydrolase activity"/>
    <property type="evidence" value="ECO:0007669"/>
    <property type="project" value="UniProtKB-KW"/>
</dbReference>
<keyword evidence="2" id="KW-0347">Helicase</keyword>
<dbReference type="PANTHER" id="PTHR44533">
    <property type="entry name" value="DEAD/H RNA HELICASE, PUTATIVE-RELATED"/>
    <property type="match status" value="1"/>
</dbReference>
<dbReference type="GO" id="GO:0005737">
    <property type="term" value="C:cytoplasm"/>
    <property type="evidence" value="ECO:0007669"/>
    <property type="project" value="TreeGrafter"/>
</dbReference>
<evidence type="ECO:0000313" key="3">
    <source>
        <dbReference type="EMBL" id="EKX43690.1"/>
    </source>
</evidence>
<evidence type="ECO:0000313" key="5">
    <source>
        <dbReference type="Proteomes" id="UP000011087"/>
    </source>
</evidence>
<sequence length="303" mass="34490">MAGLFNAEPANFAVVNFLRSRLVEEICKRYIENSDGSQEPLPDKTEQSVLEQLVAVFCHLFSVVKIPQWHVDYLTQNPAKKGPCQVIMDPLQPKVAEVMEEHTRCAIASAIEYWKIFVSKHEKELGEDNQLPLSGLRWQGGEAGEHVALADISFDVKLRSRFVAMAGRGETVEDVGSVSELCSTTRQGLFMDSRFIPAFELKQPINSYVLDYWRAPNYTNLLKYNKVSENHAWSLLKHFAISVKATFKSLERRNKFAPYKRGIHGEGRHLETVFSDPQVQTAFNSLQLDFCSKFNKISKEQDT</sequence>
<dbReference type="Proteomes" id="UP000011087">
    <property type="component" value="Unassembled WGS sequence"/>
</dbReference>
<accession>L1J6H8</accession>
<dbReference type="EnsemblProtists" id="EKX43690">
    <property type="protein sequence ID" value="EKX43690"/>
    <property type="gene ID" value="GUITHDRAFT_153243"/>
</dbReference>
<reference evidence="5" key="2">
    <citation type="submission" date="2012-11" db="EMBL/GenBank/DDBJ databases">
        <authorList>
            <person name="Kuo A."/>
            <person name="Curtis B.A."/>
            <person name="Tanifuji G."/>
            <person name="Burki F."/>
            <person name="Gruber A."/>
            <person name="Irimia M."/>
            <person name="Maruyama S."/>
            <person name="Arias M.C."/>
            <person name="Ball S.G."/>
            <person name="Gile G.H."/>
            <person name="Hirakawa Y."/>
            <person name="Hopkins J.F."/>
            <person name="Rensing S.A."/>
            <person name="Schmutz J."/>
            <person name="Symeonidi A."/>
            <person name="Elias M."/>
            <person name="Eveleigh R.J."/>
            <person name="Herman E.K."/>
            <person name="Klute M.J."/>
            <person name="Nakayama T."/>
            <person name="Obornik M."/>
            <person name="Reyes-Prieto A."/>
            <person name="Armbrust E.V."/>
            <person name="Aves S.J."/>
            <person name="Beiko R.G."/>
            <person name="Coutinho P."/>
            <person name="Dacks J.B."/>
            <person name="Durnford D.G."/>
            <person name="Fast N.M."/>
            <person name="Green B.R."/>
            <person name="Grisdale C."/>
            <person name="Hempe F."/>
            <person name="Henrissat B."/>
            <person name="Hoppner M.P."/>
            <person name="Ishida K.-I."/>
            <person name="Kim E."/>
            <person name="Koreny L."/>
            <person name="Kroth P.G."/>
            <person name="Liu Y."/>
            <person name="Malik S.-B."/>
            <person name="Maier U.G."/>
            <person name="McRose D."/>
            <person name="Mock T."/>
            <person name="Neilson J.A."/>
            <person name="Onodera N.T."/>
            <person name="Poole A.M."/>
            <person name="Pritham E.J."/>
            <person name="Richards T.A."/>
            <person name="Rocap G."/>
            <person name="Roy S.W."/>
            <person name="Sarai C."/>
            <person name="Schaack S."/>
            <person name="Shirato S."/>
            <person name="Slamovits C.H."/>
            <person name="Spencer D.F."/>
            <person name="Suzuki S."/>
            <person name="Worden A.Z."/>
            <person name="Zauner S."/>
            <person name="Barry K."/>
            <person name="Bell C."/>
            <person name="Bharti A.K."/>
            <person name="Crow J.A."/>
            <person name="Grimwood J."/>
            <person name="Kramer R."/>
            <person name="Lindquist E."/>
            <person name="Lucas S."/>
            <person name="Salamov A."/>
            <person name="McFadden G.I."/>
            <person name="Lane C.E."/>
            <person name="Keeling P.J."/>
            <person name="Gray M.W."/>
            <person name="Grigoriev I.V."/>
            <person name="Archibald J.M."/>
        </authorList>
    </citation>
    <scope>NUCLEOTIDE SEQUENCE</scope>
    <source>
        <strain evidence="5">CCMP2712</strain>
    </source>
</reference>
<dbReference type="OrthoDB" id="2320933at2759"/>
<dbReference type="AlphaFoldDB" id="L1J6H8"/>
<dbReference type="RefSeq" id="XP_005830670.1">
    <property type="nucleotide sequence ID" value="XM_005830613.1"/>
</dbReference>
<dbReference type="KEGG" id="gtt:GUITHDRAFT_153243"/>
<protein>
    <submittedName>
        <fullName evidence="3 4">Uncharacterized protein</fullName>
    </submittedName>
</protein>
<gene>
    <name evidence="3" type="ORF">GUITHDRAFT_153243</name>
</gene>
<dbReference type="HOGENOM" id="CLU_1139816_0_0_1"/>
<dbReference type="InterPro" id="IPR052431">
    <property type="entry name" value="SKI2_subfamily_helicases"/>
</dbReference>
<organism evidence="3">
    <name type="scientific">Guillardia theta (strain CCMP2712)</name>
    <name type="common">Cryptophyte</name>
    <dbReference type="NCBI Taxonomy" id="905079"/>
    <lineage>
        <taxon>Eukaryota</taxon>
        <taxon>Cryptophyceae</taxon>
        <taxon>Pyrenomonadales</taxon>
        <taxon>Geminigeraceae</taxon>
        <taxon>Guillardia</taxon>
    </lineage>
</organism>
<evidence type="ECO:0000313" key="4">
    <source>
        <dbReference type="EnsemblProtists" id="EKX43690"/>
    </source>
</evidence>
<dbReference type="PaxDb" id="55529-EKX43690"/>
<keyword evidence="2" id="KW-0067">ATP-binding</keyword>
<evidence type="ECO:0000256" key="2">
    <source>
        <dbReference type="ARBA" id="ARBA00022806"/>
    </source>
</evidence>
<reference evidence="3 5" key="1">
    <citation type="journal article" date="2012" name="Nature">
        <title>Algal genomes reveal evolutionary mosaicism and the fate of nucleomorphs.</title>
        <authorList>
            <consortium name="DOE Joint Genome Institute"/>
            <person name="Curtis B.A."/>
            <person name="Tanifuji G."/>
            <person name="Burki F."/>
            <person name="Gruber A."/>
            <person name="Irimia M."/>
            <person name="Maruyama S."/>
            <person name="Arias M.C."/>
            <person name="Ball S.G."/>
            <person name="Gile G.H."/>
            <person name="Hirakawa Y."/>
            <person name="Hopkins J.F."/>
            <person name="Kuo A."/>
            <person name="Rensing S.A."/>
            <person name="Schmutz J."/>
            <person name="Symeonidi A."/>
            <person name="Elias M."/>
            <person name="Eveleigh R.J."/>
            <person name="Herman E.K."/>
            <person name="Klute M.J."/>
            <person name="Nakayama T."/>
            <person name="Obornik M."/>
            <person name="Reyes-Prieto A."/>
            <person name="Armbrust E.V."/>
            <person name="Aves S.J."/>
            <person name="Beiko R.G."/>
            <person name="Coutinho P."/>
            <person name="Dacks J.B."/>
            <person name="Durnford D.G."/>
            <person name="Fast N.M."/>
            <person name="Green B.R."/>
            <person name="Grisdale C.J."/>
            <person name="Hempel F."/>
            <person name="Henrissat B."/>
            <person name="Hoppner M.P."/>
            <person name="Ishida K."/>
            <person name="Kim E."/>
            <person name="Koreny L."/>
            <person name="Kroth P.G."/>
            <person name="Liu Y."/>
            <person name="Malik S.B."/>
            <person name="Maier U.G."/>
            <person name="McRose D."/>
            <person name="Mock T."/>
            <person name="Neilson J.A."/>
            <person name="Onodera N.T."/>
            <person name="Poole A.M."/>
            <person name="Pritham E.J."/>
            <person name="Richards T.A."/>
            <person name="Rocap G."/>
            <person name="Roy S.W."/>
            <person name="Sarai C."/>
            <person name="Schaack S."/>
            <person name="Shirato S."/>
            <person name="Slamovits C.H."/>
            <person name="Spencer D.F."/>
            <person name="Suzuki S."/>
            <person name="Worden A.Z."/>
            <person name="Zauner S."/>
            <person name="Barry K."/>
            <person name="Bell C."/>
            <person name="Bharti A.K."/>
            <person name="Crow J.A."/>
            <person name="Grimwood J."/>
            <person name="Kramer R."/>
            <person name="Lindquist E."/>
            <person name="Lucas S."/>
            <person name="Salamov A."/>
            <person name="McFadden G.I."/>
            <person name="Lane C.E."/>
            <person name="Keeling P.J."/>
            <person name="Gray M.W."/>
            <person name="Grigoriev I.V."/>
            <person name="Archibald J.M."/>
        </authorList>
    </citation>
    <scope>NUCLEOTIDE SEQUENCE</scope>
    <source>
        <strain evidence="3 5">CCMP2712</strain>
    </source>
</reference>